<feature type="repeat" description="PPR" evidence="2">
    <location>
        <begin position="811"/>
        <end position="841"/>
    </location>
</feature>
<name>A0AA36NAE4_9DINO</name>
<dbReference type="Gene3D" id="3.30.2350.10">
    <property type="entry name" value="Pseudouridine synthase"/>
    <property type="match status" value="1"/>
</dbReference>
<dbReference type="GO" id="GO:0001522">
    <property type="term" value="P:pseudouridine synthesis"/>
    <property type="evidence" value="ECO:0007669"/>
    <property type="project" value="InterPro"/>
</dbReference>
<keyword evidence="9" id="KW-1185">Reference proteome</keyword>
<evidence type="ECO:0000256" key="1">
    <source>
        <dbReference type="ARBA" id="ARBA00022737"/>
    </source>
</evidence>
<evidence type="ECO:0000259" key="5">
    <source>
        <dbReference type="Pfam" id="PF00849"/>
    </source>
</evidence>
<evidence type="ECO:0000256" key="2">
    <source>
        <dbReference type="PROSITE-ProRule" id="PRU00708"/>
    </source>
</evidence>
<evidence type="ECO:0000259" key="7">
    <source>
        <dbReference type="Pfam" id="PF23276"/>
    </source>
</evidence>
<feature type="region of interest" description="Disordered" evidence="3">
    <location>
        <begin position="685"/>
        <end position="706"/>
    </location>
</feature>
<dbReference type="PANTHER" id="PTHR47447">
    <property type="entry name" value="OS03G0856100 PROTEIN"/>
    <property type="match status" value="1"/>
</dbReference>
<evidence type="ECO:0000256" key="4">
    <source>
        <dbReference type="SAM" id="SignalP"/>
    </source>
</evidence>
<dbReference type="Pfam" id="PF13041">
    <property type="entry name" value="PPR_2"/>
    <property type="match status" value="1"/>
</dbReference>
<protein>
    <submittedName>
        <fullName evidence="8">Uncharacterized protein</fullName>
    </submittedName>
</protein>
<dbReference type="PANTHER" id="PTHR47447:SF17">
    <property type="entry name" value="OS12G0638900 PROTEIN"/>
    <property type="match status" value="1"/>
</dbReference>
<evidence type="ECO:0000313" key="9">
    <source>
        <dbReference type="Proteomes" id="UP001178507"/>
    </source>
</evidence>
<feature type="compositionally biased region" description="Basic residues" evidence="3">
    <location>
        <begin position="694"/>
        <end position="705"/>
    </location>
</feature>
<feature type="repeat" description="PPR" evidence="2">
    <location>
        <begin position="776"/>
        <end position="810"/>
    </location>
</feature>
<evidence type="ECO:0000256" key="3">
    <source>
        <dbReference type="SAM" id="MobiDB-lite"/>
    </source>
</evidence>
<dbReference type="Pfam" id="PF00849">
    <property type="entry name" value="PseudoU_synth_2"/>
    <property type="match status" value="1"/>
</dbReference>
<sequence length="1294" mass="142350">MAALLALCCLALPGTSWAFGDLAMPGHLAGWLNSSLHAKFWVLRPPRELRQLQGRDFECEYFGHMYSFEFMYPDFFELNSQFRAASAEDADFVVLDHCVTYAYHVLRYGAGYNTVKLTWEALRIVQESYLLPIIRWAETTPAYQKSQGRNFVIVFAMDKGRVDYPMASRATQHWHAITTVGNGTTWMKRNSPWLLPDAGGNDPCRGRTSTSKRRLIYYEQDVVVPVPTGSEWAPEAEQVENRHLLLFYAASPNSCIRRHLARQLAESDDAEVLVIPKPIPKKPWSDFLYRSKFCFVPDGFSSISARLYEVLLHGCVPVLLTHAFHPPFERLVDWRRIAVFLRNSEVADASSILKNISEEAPDGFEADSKLMPQGKRARLQSRNAAFSAPAWRRSVLLLHFKERRGAKTEAGAHGFMSADLSGVRFQTNDGQCDQNGKAMTTTEGAESGNFAAGATALLSVPRRQVDLQCVKPPKAYEAPPEAISAAASPQHQRLPPPKALTKDLASANDVAVGRVASEREPPTAPSPKEAGASLQVHIRSVEFESFGFGTPGLFETSGFRVMLQPGGRPPARWADGQPATARKELKYSRAVASDGRYSAKLACDFQEETRAGVVLDLISTFGWPSAFEAFDAFAKPCDMTGFCIGRPKNGKVPQSQCKHTGCSVTRIMFPEVGQPLVAMRAVPWQHEQREQRAPRRRGAGRRGGWKGKEETLEGLLALGPHPSQSAVFDACRPAGGFWKANPRAATTILTALAKRGLWDVSTKVFRFMKDLQMEINQFHFSSIISACEKRGKWEMALSLLDAMEEESVPPSEFSFNAAISACAKGGRAEVALDLLRAMETSCTPDCISYNAAVSACATASLWKNALGILQEMRPSTSPDVVTFASVLTACEKAKQWETALSIFRAMPDAHTAPDTICYSAIISACEKAQEWQRALAILQEMTTWMVAKDEICLNSAISACTQGAAWQHALGLSLQTTSSCPNGIIWGAIVRAMPEQEATEHTSRLRRQWQKCRHTDDQDLPDTSGEELVVLGHADGLAAFQKPFGVSSSSALQMLGHRLQRPLARASRLDGATSGVMPVALGNEASAAAQWLNFQFAACKVSKEYACLCLGEPLGEAGTEGLISGRLLPQKEEGLAQLRTIWSPSGKEAKTEYEVKELLQSPEGDALSLLRVKPLTGRTHQIRAHLAGIGRPLVGDHIYGSLTSWCPRLFLHCYRVTLRDLKNAPFRPMAKLGVGLGNNLPEFGHTFLGRVTASIPPKDVEAMLQSYPVKVDSCDGPRPKAMSLGMRWTEAVRL</sequence>
<dbReference type="CDD" id="cd02869">
    <property type="entry name" value="PseudoU_synth_RluA_like"/>
    <property type="match status" value="1"/>
</dbReference>
<dbReference type="InterPro" id="IPR006145">
    <property type="entry name" value="PsdUridine_synth_RsuA/RluA"/>
</dbReference>
<dbReference type="GO" id="GO:0003723">
    <property type="term" value="F:RNA binding"/>
    <property type="evidence" value="ECO:0007669"/>
    <property type="project" value="InterPro"/>
</dbReference>
<dbReference type="Proteomes" id="UP001178507">
    <property type="component" value="Unassembled WGS sequence"/>
</dbReference>
<gene>
    <name evidence="8" type="ORF">EVOR1521_LOCUS19644</name>
</gene>
<keyword evidence="4" id="KW-0732">Signal</keyword>
<organism evidence="8 9">
    <name type="scientific">Effrenium voratum</name>
    <dbReference type="NCBI Taxonomy" id="2562239"/>
    <lineage>
        <taxon>Eukaryota</taxon>
        <taxon>Sar</taxon>
        <taxon>Alveolata</taxon>
        <taxon>Dinophyceae</taxon>
        <taxon>Suessiales</taxon>
        <taxon>Symbiodiniaceae</taxon>
        <taxon>Effrenium</taxon>
    </lineage>
</organism>
<evidence type="ECO:0000313" key="8">
    <source>
        <dbReference type="EMBL" id="CAJ1395138.1"/>
    </source>
</evidence>
<dbReference type="InterPro" id="IPR040911">
    <property type="entry name" value="Exostosin_GT47"/>
</dbReference>
<feature type="domain" description="Pseudouridine synthase RsuA/RluA-like" evidence="5">
    <location>
        <begin position="1055"/>
        <end position="1187"/>
    </location>
</feature>
<comment type="caution">
    <text evidence="8">The sequence shown here is derived from an EMBL/GenBank/DDBJ whole genome shotgun (WGS) entry which is preliminary data.</text>
</comment>
<dbReference type="InterPro" id="IPR057027">
    <property type="entry name" value="TPR_mt"/>
</dbReference>
<accession>A0AA36NAE4</accession>
<dbReference type="Pfam" id="PF23276">
    <property type="entry name" value="TPR_24"/>
    <property type="match status" value="1"/>
</dbReference>
<dbReference type="SUPFAM" id="SSF55120">
    <property type="entry name" value="Pseudouridine synthase"/>
    <property type="match status" value="1"/>
</dbReference>
<dbReference type="PROSITE" id="PS51375">
    <property type="entry name" value="PPR"/>
    <property type="match status" value="3"/>
</dbReference>
<dbReference type="InterPro" id="IPR002885">
    <property type="entry name" value="PPR_rpt"/>
</dbReference>
<evidence type="ECO:0000259" key="6">
    <source>
        <dbReference type="Pfam" id="PF03016"/>
    </source>
</evidence>
<dbReference type="NCBIfam" id="TIGR00756">
    <property type="entry name" value="PPR"/>
    <property type="match status" value="1"/>
</dbReference>
<feature type="signal peptide" evidence="4">
    <location>
        <begin position="1"/>
        <end position="18"/>
    </location>
</feature>
<dbReference type="Gene3D" id="1.25.40.10">
    <property type="entry name" value="Tetratricopeptide repeat domain"/>
    <property type="match status" value="2"/>
</dbReference>
<dbReference type="GO" id="GO:0009982">
    <property type="term" value="F:pseudouridine synthase activity"/>
    <property type="evidence" value="ECO:0007669"/>
    <property type="project" value="InterPro"/>
</dbReference>
<dbReference type="EMBL" id="CAUJNA010003068">
    <property type="protein sequence ID" value="CAJ1395138.1"/>
    <property type="molecule type" value="Genomic_DNA"/>
</dbReference>
<dbReference type="Pfam" id="PF03016">
    <property type="entry name" value="Exostosin_GT47"/>
    <property type="match status" value="1"/>
</dbReference>
<reference evidence="8" key="1">
    <citation type="submission" date="2023-08" db="EMBL/GenBank/DDBJ databases">
        <authorList>
            <person name="Chen Y."/>
            <person name="Shah S."/>
            <person name="Dougan E. K."/>
            <person name="Thang M."/>
            <person name="Chan C."/>
        </authorList>
    </citation>
    <scope>NUCLEOTIDE SEQUENCE</scope>
</reference>
<feature type="chain" id="PRO_5041413381" evidence="4">
    <location>
        <begin position="19"/>
        <end position="1294"/>
    </location>
</feature>
<keyword evidence="1" id="KW-0677">Repeat</keyword>
<dbReference type="InterPro" id="IPR011990">
    <property type="entry name" value="TPR-like_helical_dom_sf"/>
</dbReference>
<dbReference type="InterPro" id="IPR020103">
    <property type="entry name" value="PsdUridine_synth_cat_dom_sf"/>
</dbReference>
<feature type="repeat" description="PPR" evidence="2">
    <location>
        <begin position="879"/>
        <end position="913"/>
    </location>
</feature>
<feature type="domain" description="Exostosin GT47" evidence="6">
    <location>
        <begin position="64"/>
        <end position="355"/>
    </location>
</feature>
<feature type="domain" description="Pentatricopeptide repeat-containing protein-mitochondrial" evidence="7">
    <location>
        <begin position="747"/>
        <end position="871"/>
    </location>
</feature>
<proteinExistence type="predicted"/>